<feature type="non-terminal residue" evidence="1">
    <location>
        <position position="90"/>
    </location>
</feature>
<dbReference type="EMBL" id="JYDV01000033">
    <property type="protein sequence ID" value="KRZ39732.1"/>
    <property type="molecule type" value="Genomic_DNA"/>
</dbReference>
<evidence type="ECO:0000313" key="2">
    <source>
        <dbReference type="Proteomes" id="UP000054826"/>
    </source>
</evidence>
<proteinExistence type="predicted"/>
<name>A0A0V1JXM0_TRIPS</name>
<protein>
    <submittedName>
        <fullName evidence="1">Uncharacterized protein</fullName>
    </submittedName>
</protein>
<gene>
    <name evidence="1" type="ORF">T4C_3948</name>
</gene>
<accession>A0A0V1JXM0</accession>
<dbReference type="Proteomes" id="UP000054826">
    <property type="component" value="Unassembled WGS sequence"/>
</dbReference>
<evidence type="ECO:0000313" key="1">
    <source>
        <dbReference type="EMBL" id="KRZ39732.1"/>
    </source>
</evidence>
<dbReference type="AlphaFoldDB" id="A0A0V1JXM0"/>
<comment type="caution">
    <text evidence="1">The sequence shown here is derived from an EMBL/GenBank/DDBJ whole genome shotgun (WGS) entry which is preliminary data.</text>
</comment>
<reference evidence="1 2" key="1">
    <citation type="submission" date="2015-01" db="EMBL/GenBank/DDBJ databases">
        <title>Evolution of Trichinella species and genotypes.</title>
        <authorList>
            <person name="Korhonen P.K."/>
            <person name="Edoardo P."/>
            <person name="Giuseppe L.R."/>
            <person name="Gasser R.B."/>
        </authorList>
    </citation>
    <scope>NUCLEOTIDE SEQUENCE [LARGE SCALE GENOMIC DNA]</scope>
    <source>
        <strain evidence="1">ISS176</strain>
    </source>
</reference>
<sequence length="90" mass="9860">MQIFNSLFSCNVSEEVMDATKRITGLFNEYIFCSLGGGYMFSNDHACCSCYCQALTLIFGSACIGVAVDVDVMQQMLVFNPGTKSVIFRG</sequence>
<organism evidence="1 2">
    <name type="scientific">Trichinella pseudospiralis</name>
    <name type="common">Parasitic roundworm</name>
    <dbReference type="NCBI Taxonomy" id="6337"/>
    <lineage>
        <taxon>Eukaryota</taxon>
        <taxon>Metazoa</taxon>
        <taxon>Ecdysozoa</taxon>
        <taxon>Nematoda</taxon>
        <taxon>Enoplea</taxon>
        <taxon>Dorylaimia</taxon>
        <taxon>Trichinellida</taxon>
        <taxon>Trichinellidae</taxon>
        <taxon>Trichinella</taxon>
    </lineage>
</organism>